<accession>A0A1D3CU04</accession>
<evidence type="ECO:0000256" key="1">
    <source>
        <dbReference type="SAM" id="MobiDB-lite"/>
    </source>
</evidence>
<feature type="compositionally biased region" description="Basic and acidic residues" evidence="1">
    <location>
        <begin position="271"/>
        <end position="281"/>
    </location>
</feature>
<dbReference type="EMBL" id="JROU02001964">
    <property type="protein sequence ID" value="OEH74687.1"/>
    <property type="molecule type" value="Genomic_DNA"/>
</dbReference>
<dbReference type="Proteomes" id="UP000095192">
    <property type="component" value="Unassembled WGS sequence"/>
</dbReference>
<sequence>MSRVPRPGVPMGPPWTAARGGGLSRGPPLRRSVSLIRAHKKRGLEGSESPRQAAAGAPEEALGTLVGEKHGVAAEASALRDTPGARADASSSSLPPPSSRKGDSQRGLRSGTSSNHTDESSGEERFPPESEPLPLKSRKKAAPADPETSTDVASTDVASTDVASTDVASTDVASTDVASTDVASTDVASTDVASSDVASTDAASSDVASTDVASTDVTSTDVASSDVASTDAASSDVASTDVASSDVASSDSATAQSESRRKTPPSVKQHQQAEELSRQSAEEEEGCREEAFLQSGRTEAEGPAPLLGAAAQDVDPIAVQEAASLEADAASAGVSIAALHAVLPLSRLTLATSFTPKTHSHKDGCSSDKRSLLSLCLPGQSEFLQGQALLSPPVSCAVADLREARRKRIKDRAKFFSWKEKIAEVQRRRIGVSLAMLADPNDRFKPLDLEGEAREASEKERSRLLQLQQRLRKQRRWWIPTRTIKQRMAARAAARRQARRLARQQATAARRREEKRRQEAQQHQLESGGQEDATQAKATTAAAEELATISAAALSQEQKETIIRNRLRHQRKILGLPPALASDNSLSGSQAEAAENFFVKESVRIADAIQEISEEMERASIEVYAELKAIEDDPSLSFDEKNHVALEPRRRLRAIQEPFMKRQLPLLYRSHLLMADPSRLCLHTAVPLRWSSRSSFRANVGPHCELPTSRAYPNSGVFAPSLSSSPSLSFALRVFLALPPSPVSSLVHLPSVQFPRVSMLHPSACACMRPPQVSQAPQPTPTGTPCCLLMLKKALRLLPPS</sequence>
<dbReference type="InParanoid" id="A0A1D3CU04"/>
<protein>
    <submittedName>
        <fullName evidence="2">Ribosomal protein</fullName>
    </submittedName>
</protein>
<dbReference type="GO" id="GO:0005840">
    <property type="term" value="C:ribosome"/>
    <property type="evidence" value="ECO:0007669"/>
    <property type="project" value="UniProtKB-KW"/>
</dbReference>
<feature type="compositionally biased region" description="Basic residues" evidence="1">
    <location>
        <begin position="493"/>
        <end position="502"/>
    </location>
</feature>
<name>A0A1D3CU04_9EIME</name>
<gene>
    <name evidence="2" type="ORF">cyc_03371</name>
</gene>
<feature type="compositionally biased region" description="Low complexity" evidence="1">
    <location>
        <begin position="149"/>
        <end position="255"/>
    </location>
</feature>
<feature type="region of interest" description="Disordered" evidence="1">
    <location>
        <begin position="1"/>
        <end position="290"/>
    </location>
</feature>
<feature type="region of interest" description="Disordered" evidence="1">
    <location>
        <begin position="489"/>
        <end position="539"/>
    </location>
</feature>
<proteinExistence type="predicted"/>
<keyword evidence="2" id="KW-0689">Ribosomal protein</keyword>
<feature type="compositionally biased region" description="Basic and acidic residues" evidence="1">
    <location>
        <begin position="116"/>
        <end position="128"/>
    </location>
</feature>
<comment type="caution">
    <text evidence="2">The sequence shown here is derived from an EMBL/GenBank/DDBJ whole genome shotgun (WGS) entry which is preliminary data.</text>
</comment>
<keyword evidence="2" id="KW-0687">Ribonucleoprotein</keyword>
<dbReference type="AlphaFoldDB" id="A0A1D3CU04"/>
<evidence type="ECO:0000313" key="2">
    <source>
        <dbReference type="EMBL" id="OEH74687.1"/>
    </source>
</evidence>
<evidence type="ECO:0000313" key="3">
    <source>
        <dbReference type="Proteomes" id="UP000095192"/>
    </source>
</evidence>
<reference evidence="2 3" key="1">
    <citation type="journal article" date="2016" name="BMC Genomics">
        <title>Comparative genomics reveals Cyclospora cayetanensis possesses coccidia-like metabolism and invasion components but unique surface antigens.</title>
        <authorList>
            <person name="Liu S."/>
            <person name="Wang L."/>
            <person name="Zheng H."/>
            <person name="Xu Z."/>
            <person name="Roellig D.M."/>
            <person name="Li N."/>
            <person name="Frace M.A."/>
            <person name="Tang K."/>
            <person name="Arrowood M.J."/>
            <person name="Moss D.M."/>
            <person name="Zhang L."/>
            <person name="Feng Y."/>
            <person name="Xiao L."/>
        </authorList>
    </citation>
    <scope>NUCLEOTIDE SEQUENCE [LARGE SCALE GENOMIC DNA]</scope>
    <source>
        <strain evidence="2 3">CHN_HEN01</strain>
    </source>
</reference>
<dbReference type="VEuPathDB" id="ToxoDB:LOC34620257"/>
<keyword evidence="3" id="KW-1185">Reference proteome</keyword>
<dbReference type="VEuPathDB" id="ToxoDB:cyc_03371"/>
<feature type="compositionally biased region" description="Basic and acidic residues" evidence="1">
    <location>
        <begin position="510"/>
        <end position="520"/>
    </location>
</feature>
<organism evidence="2 3">
    <name type="scientific">Cyclospora cayetanensis</name>
    <dbReference type="NCBI Taxonomy" id="88456"/>
    <lineage>
        <taxon>Eukaryota</taxon>
        <taxon>Sar</taxon>
        <taxon>Alveolata</taxon>
        <taxon>Apicomplexa</taxon>
        <taxon>Conoidasida</taxon>
        <taxon>Coccidia</taxon>
        <taxon>Eucoccidiorida</taxon>
        <taxon>Eimeriorina</taxon>
        <taxon>Eimeriidae</taxon>
        <taxon>Cyclospora</taxon>
    </lineage>
</organism>